<comment type="subcellular location">
    <subcellularLocation>
        <location evidence="1">Membrane</location>
        <topology evidence="1">Multi-pass membrane protein</topology>
    </subcellularLocation>
</comment>
<comment type="similarity">
    <text evidence="2 12">Belongs to the amiloride-sensitive sodium channel (TC 1.A.6) family.</text>
</comment>
<keyword evidence="5 12" id="KW-0812">Transmembrane</keyword>
<dbReference type="InterPro" id="IPR001873">
    <property type="entry name" value="ENaC"/>
</dbReference>
<keyword evidence="11 12" id="KW-0407">Ion channel</keyword>
<accession>A0ABM3G9Q3</accession>
<keyword evidence="10 12" id="KW-0739">Sodium transport</keyword>
<evidence type="ECO:0000256" key="13">
    <source>
        <dbReference type="SAM" id="MobiDB-lite"/>
    </source>
</evidence>
<evidence type="ECO:0000256" key="3">
    <source>
        <dbReference type="ARBA" id="ARBA00022448"/>
    </source>
</evidence>
<dbReference type="GeneID" id="124294667"/>
<evidence type="ECO:0000256" key="14">
    <source>
        <dbReference type="SAM" id="Phobius"/>
    </source>
</evidence>
<evidence type="ECO:0000256" key="1">
    <source>
        <dbReference type="ARBA" id="ARBA00004141"/>
    </source>
</evidence>
<keyword evidence="6 14" id="KW-1133">Transmembrane helix</keyword>
<name>A0ABM3G9Q3_NEOLC</name>
<evidence type="ECO:0000256" key="9">
    <source>
        <dbReference type="ARBA" id="ARBA00023136"/>
    </source>
</evidence>
<keyword evidence="3 12" id="KW-0813">Transport</keyword>
<evidence type="ECO:0000256" key="4">
    <source>
        <dbReference type="ARBA" id="ARBA00022461"/>
    </source>
</evidence>
<dbReference type="PANTHER" id="PTHR11690">
    <property type="entry name" value="AMILORIDE-SENSITIVE SODIUM CHANNEL-RELATED"/>
    <property type="match status" value="1"/>
</dbReference>
<evidence type="ECO:0000313" key="15">
    <source>
        <dbReference type="Proteomes" id="UP000829291"/>
    </source>
</evidence>
<evidence type="ECO:0000256" key="2">
    <source>
        <dbReference type="ARBA" id="ARBA00007193"/>
    </source>
</evidence>
<dbReference type="PANTHER" id="PTHR11690:SF248">
    <property type="entry name" value="PICKPOCKET 17, ISOFORM A"/>
    <property type="match status" value="1"/>
</dbReference>
<evidence type="ECO:0000256" key="10">
    <source>
        <dbReference type="ARBA" id="ARBA00023201"/>
    </source>
</evidence>
<evidence type="ECO:0000256" key="7">
    <source>
        <dbReference type="ARBA" id="ARBA00023053"/>
    </source>
</evidence>
<keyword evidence="9 14" id="KW-0472">Membrane</keyword>
<evidence type="ECO:0000256" key="5">
    <source>
        <dbReference type="ARBA" id="ARBA00022692"/>
    </source>
</evidence>
<evidence type="ECO:0000313" key="16">
    <source>
        <dbReference type="RefSeq" id="XP_046596992.1"/>
    </source>
</evidence>
<dbReference type="Gene3D" id="1.10.287.770">
    <property type="entry name" value="YojJ-like"/>
    <property type="match status" value="1"/>
</dbReference>
<dbReference type="Pfam" id="PF00858">
    <property type="entry name" value="ASC"/>
    <property type="match status" value="1"/>
</dbReference>
<feature type="region of interest" description="Disordered" evidence="13">
    <location>
        <begin position="402"/>
        <end position="421"/>
    </location>
</feature>
<evidence type="ECO:0000256" key="11">
    <source>
        <dbReference type="ARBA" id="ARBA00023303"/>
    </source>
</evidence>
<feature type="transmembrane region" description="Helical" evidence="14">
    <location>
        <begin position="12"/>
        <end position="31"/>
    </location>
</feature>
<dbReference type="Proteomes" id="UP000829291">
    <property type="component" value="Chromosome 5"/>
</dbReference>
<sequence>MEANCLLVRPWVAVIRFLALIGCSIAVVVQLNECTQKLIKPPVTTHTRFHVNNSLWYPALTICREPPFRTEVLQKYGLGASPRYTSEWRNFPWGDVTLEQLYSEATYPAEEVFLLYGLNGATSNVELSSSYFFESGACHTLIPKATTQEAGLSVGYSILVTHSGIVQTTTQDSTGLLGWHVYVHEASETWTESKMQSLGRQEALFVEVGEEVHIKLSVQEFHQTNVGKARLCVNEIDGGEVRCAERCRWEQMTVDGCGAPWLPGLDLPDCQEYNHTSNLIISYLRYDECHSPCCGCAASCRMVRYEALPITRTPFPATMSQIYVFFNSRLVTLMEERPAYDWSSFLAEMGGSLGFLLGLSVLGLISITEKGVEVVTARLASKKNKDDPVTITSRIGSTGMTSLVGSSISRPRKSSTRRSRRSVQGWFRSEQALQPSSSVV</sequence>
<feature type="compositionally biased region" description="Basic residues" evidence="13">
    <location>
        <begin position="410"/>
        <end position="421"/>
    </location>
</feature>
<evidence type="ECO:0000256" key="6">
    <source>
        <dbReference type="ARBA" id="ARBA00022989"/>
    </source>
</evidence>
<keyword evidence="15" id="KW-1185">Reference proteome</keyword>
<keyword evidence="8 12" id="KW-0406">Ion transport</keyword>
<proteinExistence type="inferred from homology"/>
<keyword evidence="7" id="KW-0915">Sodium</keyword>
<organism evidence="15 16">
    <name type="scientific">Neodiprion lecontei</name>
    <name type="common">Redheaded pine sawfly</name>
    <dbReference type="NCBI Taxonomy" id="441921"/>
    <lineage>
        <taxon>Eukaryota</taxon>
        <taxon>Metazoa</taxon>
        <taxon>Ecdysozoa</taxon>
        <taxon>Arthropoda</taxon>
        <taxon>Hexapoda</taxon>
        <taxon>Insecta</taxon>
        <taxon>Pterygota</taxon>
        <taxon>Neoptera</taxon>
        <taxon>Endopterygota</taxon>
        <taxon>Hymenoptera</taxon>
        <taxon>Tenthredinoidea</taxon>
        <taxon>Diprionidae</taxon>
        <taxon>Diprioninae</taxon>
        <taxon>Neodiprion</taxon>
    </lineage>
</organism>
<reference evidence="16" key="1">
    <citation type="submission" date="2025-08" db="UniProtKB">
        <authorList>
            <consortium name="RefSeq"/>
        </authorList>
    </citation>
    <scope>IDENTIFICATION</scope>
    <source>
        <tissue evidence="16">Thorax and Abdomen</tissue>
    </source>
</reference>
<evidence type="ECO:0000256" key="12">
    <source>
        <dbReference type="RuleBase" id="RU000679"/>
    </source>
</evidence>
<dbReference type="RefSeq" id="XP_046596992.1">
    <property type="nucleotide sequence ID" value="XM_046741036.1"/>
</dbReference>
<gene>
    <name evidence="16" type="primary">LOC124294667</name>
</gene>
<protein>
    <submittedName>
        <fullName evidence="16">Acid-sensing ion channel 2</fullName>
    </submittedName>
</protein>
<evidence type="ECO:0000256" key="8">
    <source>
        <dbReference type="ARBA" id="ARBA00023065"/>
    </source>
</evidence>
<keyword evidence="4 12" id="KW-0894">Sodium channel</keyword>